<sequence>MGNVYRNFYRNFYMRTNGFIPVSPLGKTVYPGDFFQIRNGQMIALGNIFRNGLIEPQEVALANHNKLNPEGWSFSDGVSKPYAGRGNGNDPLKGEFEFSKQILAFAERGNFIFKASDPESIRILNWSDIQQTLIIRLTQTHYSFREVYVVTESAAAADWTLAVSGGNMAELEIVTDQENFGLVDIFGHHSSKTIQSKDIEFYHREEKRKSSFYKAKKLVVREEKTETLAANFIAQWEGHNEWAQGFYEQDFHFDYQYVNNMGTHSQDNLLDLLPPNELNPSTALLYFKWADTSLDDVEKLLINYGE</sequence>
<reference evidence="1 2" key="1">
    <citation type="submission" date="2020-08" db="EMBL/GenBank/DDBJ databases">
        <title>Genome sequence of Pedobacter roseus KACC 11594T.</title>
        <authorList>
            <person name="Hyun D.-W."/>
            <person name="Bae J.-W."/>
        </authorList>
    </citation>
    <scope>NUCLEOTIDE SEQUENCE [LARGE SCALE GENOMIC DNA]</scope>
    <source>
        <strain evidence="1 2">KACC 11594</strain>
    </source>
</reference>
<dbReference type="KEGG" id="proe:H9L23_08115"/>
<keyword evidence="2" id="KW-1185">Reference proteome</keyword>
<protein>
    <submittedName>
        <fullName evidence="1">Uncharacterized protein</fullName>
    </submittedName>
</protein>
<dbReference type="RefSeq" id="WP_187594482.1">
    <property type="nucleotide sequence ID" value="NZ_CP060723.1"/>
</dbReference>
<name>A0A7G9QL03_9SPHI</name>
<dbReference type="EMBL" id="CP060723">
    <property type="protein sequence ID" value="QNN44028.1"/>
    <property type="molecule type" value="Genomic_DNA"/>
</dbReference>
<dbReference type="AlphaFoldDB" id="A0A7G9QL03"/>
<dbReference type="Proteomes" id="UP000515806">
    <property type="component" value="Chromosome"/>
</dbReference>
<organism evidence="1 2">
    <name type="scientific">Pedobacter roseus</name>
    <dbReference type="NCBI Taxonomy" id="336820"/>
    <lineage>
        <taxon>Bacteria</taxon>
        <taxon>Pseudomonadati</taxon>
        <taxon>Bacteroidota</taxon>
        <taxon>Sphingobacteriia</taxon>
        <taxon>Sphingobacteriales</taxon>
        <taxon>Sphingobacteriaceae</taxon>
        <taxon>Pedobacter</taxon>
    </lineage>
</organism>
<evidence type="ECO:0000313" key="2">
    <source>
        <dbReference type="Proteomes" id="UP000515806"/>
    </source>
</evidence>
<accession>A0A7G9QL03</accession>
<evidence type="ECO:0000313" key="1">
    <source>
        <dbReference type="EMBL" id="QNN44028.1"/>
    </source>
</evidence>
<gene>
    <name evidence="1" type="ORF">H9L23_08115</name>
</gene>
<proteinExistence type="predicted"/>